<protein>
    <submittedName>
        <fullName evidence="1">Uncharacterized protein</fullName>
    </submittedName>
</protein>
<keyword evidence="2" id="KW-1185">Reference proteome</keyword>
<proteinExistence type="predicted"/>
<gene>
    <name evidence="1" type="ORF">TRIHO_39210</name>
</gene>
<dbReference type="RefSeq" id="WP_068247785.1">
    <property type="nucleotide sequence ID" value="NZ_LPUY01000101.1"/>
</dbReference>
<dbReference type="Proteomes" id="UP000068382">
    <property type="component" value="Unassembled WGS sequence"/>
</dbReference>
<evidence type="ECO:0000313" key="2">
    <source>
        <dbReference type="Proteomes" id="UP000068382"/>
    </source>
</evidence>
<dbReference type="AlphaFoldDB" id="A0A132BSE5"/>
<comment type="caution">
    <text evidence="1">The sequence shown here is derived from an EMBL/GenBank/DDBJ whole genome shotgun (WGS) entry which is preliminary data.</text>
</comment>
<dbReference type="EMBL" id="LPUY01000101">
    <property type="protein sequence ID" value="KUP91234.1"/>
    <property type="molecule type" value="Genomic_DNA"/>
</dbReference>
<reference evidence="1 2" key="1">
    <citation type="submission" date="2015-12" db="EMBL/GenBank/DDBJ databases">
        <title>Genome sequence of the marine Rhodobacteraceae strain O3.65, Candidatus Tritonibacter horizontis.</title>
        <authorList>
            <person name="Poehlein A."/>
            <person name="Giebel H.A."/>
            <person name="Voget S."/>
            <person name="Brinkhoff T."/>
        </authorList>
    </citation>
    <scope>NUCLEOTIDE SEQUENCE [LARGE SCALE GENOMIC DNA]</scope>
    <source>
        <strain evidence="1 2">O3.65</strain>
    </source>
</reference>
<organism evidence="1 2">
    <name type="scientific">Tritonibacter horizontis</name>
    <dbReference type="NCBI Taxonomy" id="1768241"/>
    <lineage>
        <taxon>Bacteria</taxon>
        <taxon>Pseudomonadati</taxon>
        <taxon>Pseudomonadota</taxon>
        <taxon>Alphaproteobacteria</taxon>
        <taxon>Rhodobacterales</taxon>
        <taxon>Paracoccaceae</taxon>
        <taxon>Tritonibacter</taxon>
    </lineage>
</organism>
<accession>A0A132BSE5</accession>
<sequence>MSAQTALSLYFKAKDVEGHYETVKSLHDYAGKLKGKKAVKPKDIQFFKSDQIGAADKGLKHALSLYKAAAKSAPDWPANDTALFFKSMLKSADKSGHDSQATKNTRQNYLNKCQQYDKALKSFEAELVTRAGKIADHLKLMTAMKKYCQGLQKLFLQIARIPSLLTSAEQLHWVVLSEGAVTLTGRASSCETTLETLRKSTDKTLKECRDQIKTNQLWIKWMKSAAPTKAGALKKNLTASTPK</sequence>
<name>A0A132BSE5_9RHOB</name>
<evidence type="ECO:0000313" key="1">
    <source>
        <dbReference type="EMBL" id="KUP91234.1"/>
    </source>
</evidence>